<keyword evidence="4" id="KW-1185">Reference proteome</keyword>
<gene>
    <name evidence="3" type="ORF">EGH21_21685</name>
</gene>
<reference evidence="3 4" key="1">
    <citation type="submission" date="2021-06" db="EMBL/GenBank/DDBJ databases">
        <title>Halomicroarcula sp. a new haloarchaeum isolated from saline soil.</title>
        <authorList>
            <person name="Duran-Viseras A."/>
            <person name="Sanchez-Porro C."/>
            <person name="Ventosa A."/>
        </authorList>
    </citation>
    <scope>NUCLEOTIDE SEQUENCE [LARGE SCALE GENOMIC DNA]</scope>
    <source>
        <strain evidence="3 4">F13</strain>
    </source>
</reference>
<evidence type="ECO:0000256" key="1">
    <source>
        <dbReference type="SAM" id="MobiDB-lite"/>
    </source>
</evidence>
<evidence type="ECO:0000313" key="4">
    <source>
        <dbReference type="Proteomes" id="UP001430377"/>
    </source>
</evidence>
<accession>A0AAW4PYE4</accession>
<feature type="domain" description="DUF6788" evidence="2">
    <location>
        <begin position="54"/>
        <end position="105"/>
    </location>
</feature>
<evidence type="ECO:0000259" key="2">
    <source>
        <dbReference type="Pfam" id="PF20586"/>
    </source>
</evidence>
<dbReference type="EMBL" id="RKLR01000017">
    <property type="protein sequence ID" value="MBX0325636.1"/>
    <property type="molecule type" value="Genomic_DNA"/>
</dbReference>
<sequence length="107" mass="12269">MSYEPPTPPANLTTEIVNTLSESTPERLRDIATYAEALAEHKEREARIEESADQEEVEERPDNLPDDVPAKATITIKEINDNQYHYWQWREGEKIKSKYIGPANLDG</sequence>
<dbReference type="Proteomes" id="UP001430377">
    <property type="component" value="Unassembled WGS sequence"/>
</dbReference>
<dbReference type="Pfam" id="PF20586">
    <property type="entry name" value="DUF6788"/>
    <property type="match status" value="1"/>
</dbReference>
<organism evidence="3 4">
    <name type="scientific">Haloarcula rubra</name>
    <dbReference type="NCBI Taxonomy" id="2487747"/>
    <lineage>
        <taxon>Archaea</taxon>
        <taxon>Methanobacteriati</taxon>
        <taxon>Methanobacteriota</taxon>
        <taxon>Stenosarchaea group</taxon>
        <taxon>Halobacteria</taxon>
        <taxon>Halobacteriales</taxon>
        <taxon>Haloarculaceae</taxon>
        <taxon>Haloarcula</taxon>
    </lineage>
</organism>
<feature type="region of interest" description="Disordered" evidence="1">
    <location>
        <begin position="42"/>
        <end position="69"/>
    </location>
</feature>
<dbReference type="InterPro" id="IPR046738">
    <property type="entry name" value="DUF6788"/>
</dbReference>
<protein>
    <recommendedName>
        <fullName evidence="2">DUF6788 domain-containing protein</fullName>
    </recommendedName>
</protein>
<dbReference type="AlphaFoldDB" id="A0AAW4PYE4"/>
<proteinExistence type="predicted"/>
<comment type="caution">
    <text evidence="3">The sequence shown here is derived from an EMBL/GenBank/DDBJ whole genome shotgun (WGS) entry which is preliminary data.</text>
</comment>
<name>A0AAW4PYE4_9EURY</name>
<dbReference type="RefSeq" id="WP_220620500.1">
    <property type="nucleotide sequence ID" value="NZ_RKLR01000017.1"/>
</dbReference>
<evidence type="ECO:0000313" key="3">
    <source>
        <dbReference type="EMBL" id="MBX0325636.1"/>
    </source>
</evidence>